<gene>
    <name evidence="2" type="ORF">C2G38_2178698</name>
</gene>
<dbReference type="AlphaFoldDB" id="A0A397VI53"/>
<reference evidence="2 3" key="1">
    <citation type="submission" date="2018-06" db="EMBL/GenBank/DDBJ databases">
        <title>Comparative genomics reveals the genomic features of Rhizophagus irregularis, R. cerebriforme, R. diaphanum and Gigaspora rosea, and their symbiotic lifestyle signature.</title>
        <authorList>
            <person name="Morin E."/>
            <person name="San Clemente H."/>
            <person name="Chen E.C.H."/>
            <person name="De La Providencia I."/>
            <person name="Hainaut M."/>
            <person name="Kuo A."/>
            <person name="Kohler A."/>
            <person name="Murat C."/>
            <person name="Tang N."/>
            <person name="Roy S."/>
            <person name="Loubradou J."/>
            <person name="Henrissat B."/>
            <person name="Grigoriev I.V."/>
            <person name="Corradi N."/>
            <person name="Roux C."/>
            <person name="Martin F.M."/>
        </authorList>
    </citation>
    <scope>NUCLEOTIDE SEQUENCE [LARGE SCALE GENOMIC DNA]</scope>
    <source>
        <strain evidence="2 3">DAOM 194757</strain>
    </source>
</reference>
<feature type="region of interest" description="Disordered" evidence="1">
    <location>
        <begin position="1"/>
        <end position="24"/>
    </location>
</feature>
<sequence>MVDTNDEAPTNDSNSGERSCNSTNDEVLGGAYSKITKYILSSKALTNESNYTNTILKTSQNSVGFLAFEKDTVILSESVGATELGSEGVSALSEALYKTSALTYLNHSLYPSQAHYSFNINRQVATSNDDLYESGRADEPGSEQGKALAETFCNNTILTFVSHYYLSMNDILESTVTGLSDFHRSGLPLVS</sequence>
<dbReference type="EMBL" id="QKWP01000404">
    <property type="protein sequence ID" value="RIB20689.1"/>
    <property type="molecule type" value="Genomic_DNA"/>
</dbReference>
<comment type="caution">
    <text evidence="2">The sequence shown here is derived from an EMBL/GenBank/DDBJ whole genome shotgun (WGS) entry which is preliminary data.</text>
</comment>
<keyword evidence="3" id="KW-1185">Reference proteome</keyword>
<accession>A0A397VI53</accession>
<evidence type="ECO:0000256" key="1">
    <source>
        <dbReference type="SAM" id="MobiDB-lite"/>
    </source>
</evidence>
<dbReference type="OrthoDB" id="120976at2759"/>
<feature type="compositionally biased region" description="Polar residues" evidence="1">
    <location>
        <begin position="7"/>
        <end position="24"/>
    </location>
</feature>
<dbReference type="Proteomes" id="UP000266673">
    <property type="component" value="Unassembled WGS sequence"/>
</dbReference>
<organism evidence="2 3">
    <name type="scientific">Gigaspora rosea</name>
    <dbReference type="NCBI Taxonomy" id="44941"/>
    <lineage>
        <taxon>Eukaryota</taxon>
        <taxon>Fungi</taxon>
        <taxon>Fungi incertae sedis</taxon>
        <taxon>Mucoromycota</taxon>
        <taxon>Glomeromycotina</taxon>
        <taxon>Glomeromycetes</taxon>
        <taxon>Diversisporales</taxon>
        <taxon>Gigasporaceae</taxon>
        <taxon>Gigaspora</taxon>
    </lineage>
</organism>
<evidence type="ECO:0000313" key="2">
    <source>
        <dbReference type="EMBL" id="RIB20689.1"/>
    </source>
</evidence>
<protein>
    <submittedName>
        <fullName evidence="2">Uncharacterized protein</fullName>
    </submittedName>
</protein>
<evidence type="ECO:0000313" key="3">
    <source>
        <dbReference type="Proteomes" id="UP000266673"/>
    </source>
</evidence>
<proteinExistence type="predicted"/>
<name>A0A397VI53_9GLOM</name>